<dbReference type="GO" id="GO:0005886">
    <property type="term" value="C:plasma membrane"/>
    <property type="evidence" value="ECO:0007669"/>
    <property type="project" value="UniProtKB-SubCell"/>
</dbReference>
<comment type="subcellular location">
    <subcellularLocation>
        <location evidence="7">Cell inner membrane</location>
        <topology evidence="7">Multi-pass membrane protein</topology>
    </subcellularLocation>
    <subcellularLocation>
        <location evidence="1">Cell membrane</location>
        <topology evidence="1">Multi-pass membrane protein</topology>
    </subcellularLocation>
</comment>
<gene>
    <name evidence="9" type="ORF">A4W93_17145</name>
</gene>
<comment type="similarity">
    <text evidence="7">Belongs to the TRAP transporter small permease family.</text>
</comment>
<feature type="transmembrane region" description="Helical" evidence="7">
    <location>
        <begin position="86"/>
        <end position="108"/>
    </location>
</feature>
<feature type="transmembrane region" description="Helical" evidence="7">
    <location>
        <begin position="128"/>
        <end position="147"/>
    </location>
</feature>
<keyword evidence="4 7" id="KW-0812">Transmembrane</keyword>
<dbReference type="Pfam" id="PF04290">
    <property type="entry name" value="DctQ"/>
    <property type="match status" value="1"/>
</dbReference>
<reference evidence="9 10" key="1">
    <citation type="submission" date="2016-04" db="EMBL/GenBank/DDBJ databases">
        <title>Complete genome sequence of natural rubber-degrading, novel Gram-negative bacterium, Rhizobacter gummiphilus strain NS21.</title>
        <authorList>
            <person name="Tabata M."/>
            <person name="Kasai D."/>
            <person name="Fukuda M."/>
        </authorList>
    </citation>
    <scope>NUCLEOTIDE SEQUENCE [LARGE SCALE GENOMIC DNA]</scope>
    <source>
        <strain evidence="9 10">NS21</strain>
    </source>
</reference>
<evidence type="ECO:0000313" key="9">
    <source>
        <dbReference type="EMBL" id="ARN21483.1"/>
    </source>
</evidence>
<evidence type="ECO:0000256" key="5">
    <source>
        <dbReference type="ARBA" id="ARBA00022989"/>
    </source>
</evidence>
<comment type="caution">
    <text evidence="7">Lacks conserved residue(s) required for the propagation of feature annotation.</text>
</comment>
<evidence type="ECO:0000256" key="7">
    <source>
        <dbReference type="RuleBase" id="RU369079"/>
    </source>
</evidence>
<dbReference type="EMBL" id="CP015118">
    <property type="protein sequence ID" value="ARN21483.1"/>
    <property type="molecule type" value="Genomic_DNA"/>
</dbReference>
<dbReference type="GO" id="GO:0022857">
    <property type="term" value="F:transmembrane transporter activity"/>
    <property type="evidence" value="ECO:0007669"/>
    <property type="project" value="UniProtKB-UniRule"/>
</dbReference>
<dbReference type="RefSeq" id="WP_085751772.1">
    <property type="nucleotide sequence ID" value="NZ_BSPR01000013.1"/>
</dbReference>
<keyword evidence="6 7" id="KW-0472">Membrane</keyword>
<feature type="domain" description="Tripartite ATP-independent periplasmic transporters DctQ component" evidence="8">
    <location>
        <begin position="24"/>
        <end position="153"/>
    </location>
</feature>
<dbReference type="Proteomes" id="UP000193427">
    <property type="component" value="Chromosome"/>
</dbReference>
<dbReference type="InterPro" id="IPR055348">
    <property type="entry name" value="DctQ"/>
</dbReference>
<name>A0A1W6LB59_9BURK</name>
<proteinExistence type="inferred from homology"/>
<accession>A0A1W6LB59</accession>
<keyword evidence="5 7" id="KW-1133">Transmembrane helix</keyword>
<evidence type="ECO:0000256" key="6">
    <source>
        <dbReference type="ARBA" id="ARBA00023136"/>
    </source>
</evidence>
<evidence type="ECO:0000259" key="8">
    <source>
        <dbReference type="Pfam" id="PF04290"/>
    </source>
</evidence>
<evidence type="ECO:0000256" key="4">
    <source>
        <dbReference type="ARBA" id="ARBA00022692"/>
    </source>
</evidence>
<comment type="function">
    <text evidence="7">Part of the tripartite ATP-independent periplasmic (TRAP) transport system.</text>
</comment>
<keyword evidence="10" id="KW-1185">Reference proteome</keyword>
<keyword evidence="2 7" id="KW-0813">Transport</keyword>
<evidence type="ECO:0000313" key="10">
    <source>
        <dbReference type="Proteomes" id="UP000193427"/>
    </source>
</evidence>
<evidence type="ECO:0000256" key="2">
    <source>
        <dbReference type="ARBA" id="ARBA00022448"/>
    </source>
</evidence>
<evidence type="ECO:0000256" key="1">
    <source>
        <dbReference type="ARBA" id="ARBA00004651"/>
    </source>
</evidence>
<dbReference type="OrthoDB" id="6900059at2"/>
<comment type="subunit">
    <text evidence="7">The complex comprises the extracytoplasmic solute receptor protein and the two transmembrane proteins.</text>
</comment>
<evidence type="ECO:0000256" key="3">
    <source>
        <dbReference type="ARBA" id="ARBA00022475"/>
    </source>
</evidence>
<dbReference type="KEGG" id="rgu:A4W93_17145"/>
<keyword evidence="7" id="KW-0997">Cell inner membrane</keyword>
<dbReference type="AlphaFoldDB" id="A0A1W6LB59"/>
<dbReference type="STRING" id="946333.A4W93_17145"/>
<sequence length="164" mass="17192">MPVFLRRLAALFAVAGCVAACVVALMVVVSIIGRNALSRPVSGDVELTQFGIALCISLCLPWCQMRGGNIIVDFFTQNASAGTLRRLDAAGAALVALFTAVLAWRTGVGAVSVREAMETTMILDLPMWWSYAVLVPGLALTAVVAAMQAWCHATGRAAVPEVSA</sequence>
<keyword evidence="3" id="KW-1003">Cell membrane</keyword>
<organism evidence="9 10">
    <name type="scientific">Piscinibacter gummiphilus</name>
    <dbReference type="NCBI Taxonomy" id="946333"/>
    <lineage>
        <taxon>Bacteria</taxon>
        <taxon>Pseudomonadati</taxon>
        <taxon>Pseudomonadota</taxon>
        <taxon>Betaproteobacteria</taxon>
        <taxon>Burkholderiales</taxon>
        <taxon>Sphaerotilaceae</taxon>
        <taxon>Piscinibacter</taxon>
    </lineage>
</organism>
<protein>
    <recommendedName>
        <fullName evidence="7">TRAP transporter small permease protein</fullName>
    </recommendedName>
</protein>